<evidence type="ECO:0000313" key="34">
    <source>
        <dbReference type="Proteomes" id="UP000279456"/>
    </source>
</evidence>
<proteinExistence type="inferred from homology"/>
<dbReference type="EMBL" id="QEGO01000002">
    <property type="protein sequence ID" value="RKV31787.1"/>
    <property type="molecule type" value="Genomic_DNA"/>
</dbReference>
<protein>
    <submittedName>
        <fullName evidence="6">DNA polymerase III subunit beta</fullName>
    </submittedName>
    <submittedName>
        <fullName evidence="7">DNA starvation/stationary phase protection protein</fullName>
    </submittedName>
    <submittedName>
        <fullName evidence="23">Neutrophil activating protein</fullName>
        <ecNumber evidence="23">1.16.-.-</ecNumber>
        <ecNumber evidence="23">1.16.3.1</ecNumber>
    </submittedName>
</protein>
<evidence type="ECO:0000313" key="27">
    <source>
        <dbReference type="Proteomes" id="UP000220405"/>
    </source>
</evidence>
<reference evidence="38 39" key="2">
    <citation type="journal article" date="2017" name="Front. Cell. Infect. Microbiol.">
        <title>Whole Genome Sequence and Phylogenetic Analysis Show Helicobacter pylori Strains from Latin America Have Followed a Unique Evolution Pathway.</title>
        <authorList>
            <person name="Munoz-Ramirez Z.Y."/>
            <person name="Mendez-Tenorio A."/>
            <person name="Kato I."/>
            <person name="Bravo M.M."/>
            <person name="Rizzato C."/>
            <person name="Thorell K."/>
            <person name="Torres R.C."/>
            <person name="Aviles-Jimenez F."/>
            <person name="Camorlinga M."/>
            <person name="Canzian F."/>
            <person name="Torres J."/>
        </authorList>
    </citation>
    <scope>NUCLEOTIDE SEQUENCE [LARGE SCALE GENOMIC DNA]</scope>
    <source>
        <strain evidence="9 38">CC26084</strain>
        <strain evidence="10 39">CG22371</strain>
        <strain evidence="11 40">CM22351</strain>
    </source>
</reference>
<evidence type="ECO:0000313" key="26">
    <source>
        <dbReference type="Proteomes" id="UP000220275"/>
    </source>
</evidence>
<evidence type="ECO:0000313" key="36">
    <source>
        <dbReference type="Proteomes" id="UP000289024"/>
    </source>
</evidence>
<dbReference type="Proteomes" id="UP000279456">
    <property type="component" value="Unassembled WGS sequence"/>
</dbReference>
<evidence type="ECO:0000313" key="40">
    <source>
        <dbReference type="Proteomes" id="UP000319650"/>
    </source>
</evidence>
<keyword evidence="4" id="KW-0175">Coiled coil</keyword>
<dbReference type="Proteomes" id="UP000220501">
    <property type="component" value="Unassembled WGS sequence"/>
</dbReference>
<dbReference type="OMA" id="YLQTHNF"/>
<evidence type="ECO:0000313" key="14">
    <source>
        <dbReference type="EMBL" id="PDX17657.1"/>
    </source>
</evidence>
<dbReference type="SUPFAM" id="SSF47240">
    <property type="entry name" value="Ferritin-like"/>
    <property type="match status" value="1"/>
</dbReference>
<evidence type="ECO:0000313" key="39">
    <source>
        <dbReference type="Proteomes" id="UP000318633"/>
    </source>
</evidence>
<dbReference type="Proteomes" id="UP000272192">
    <property type="component" value="Unassembled WGS sequence"/>
</dbReference>
<reference evidence="31 32" key="5">
    <citation type="submission" date="2018-04" db="EMBL/GenBank/DDBJ databases">
        <title>Complete genome sequences of Helicobacter pylori.</title>
        <authorList>
            <person name="Palau M."/>
            <person name="Minana-Galbis D."/>
        </authorList>
    </citation>
    <scope>NUCLEOTIDE SEQUENCE [LARGE SCALE GENOMIC DNA]</scope>
    <source>
        <strain evidence="19 34">B126</strain>
        <strain evidence="17 32">B518</strain>
        <strain evidence="18 31">B712A</strain>
    </source>
</reference>
<dbReference type="EMBL" id="MUOR01000025">
    <property type="protein sequence ID" value="OOP96169.1"/>
    <property type="molecule type" value="Genomic_DNA"/>
</dbReference>
<dbReference type="Proteomes" id="UP000319650">
    <property type="component" value="Unassembled WGS sequence"/>
</dbReference>
<dbReference type="EMBL" id="JAVKQK010000001">
    <property type="protein sequence ID" value="MDU9789247.1"/>
    <property type="molecule type" value="Genomic_DNA"/>
</dbReference>
<reference evidence="6 25" key="1">
    <citation type="submission" date="2015-08" db="EMBL/GenBank/DDBJ databases">
        <title>Comparative genomics of Helicobacter pylori strains.</title>
        <authorList>
            <person name="Kumar N."/>
            <person name="Albert M.J."/>
            <person name="Al-Akbal H.M."/>
            <person name="Ahmed N."/>
        </authorList>
    </citation>
    <scope>NUCLEOTIDE SEQUENCE [LARGE SCALE GENOMIC DNA]</scope>
    <source>
        <strain evidence="6 25">59</strain>
    </source>
</reference>
<gene>
    <name evidence="23" type="primary">dps</name>
    <name evidence="6" type="ORF">AM496_00360</name>
    <name evidence="9" type="ORF">B0X41_02855</name>
    <name evidence="10" type="ORF">B0X56_08985</name>
    <name evidence="11" type="ORF">B0X64_07110</name>
    <name evidence="13" type="ORF">BB406_03520</name>
    <name evidence="14" type="ORF">BB413_02915</name>
    <name evidence="12" type="ORF">BB451_01200</name>
    <name evidence="15" type="ORF">BB468_05125</name>
    <name evidence="16" type="ORF">CV728_06170</name>
    <name evidence="17" type="ORF">DB721_01135</name>
    <name evidence="18" type="ORF">DD751_01595</name>
    <name evidence="19" type="ORF">DD776_01675</name>
    <name evidence="22" type="ORF">EC518_00740</name>
    <name evidence="21" type="ORF">EC547_03910</name>
    <name evidence="24" type="ORF">EGM89_03425</name>
    <name evidence="20" type="ORF">EGW01_03995</name>
    <name evidence="23" type="ORF">NCTC13094_00420</name>
    <name evidence="7" type="ORF">RGC53_00090</name>
    <name evidence="8" type="ORF">RGC63_03595</name>
</gene>
<evidence type="ECO:0000313" key="22">
    <source>
        <dbReference type="EMBL" id="RVZ43715.1"/>
    </source>
</evidence>
<dbReference type="EMBL" id="VAPN01000003">
    <property type="protein sequence ID" value="TLR85465.1"/>
    <property type="molecule type" value="Genomic_DNA"/>
</dbReference>
<dbReference type="EMBL" id="JAXMRN010000009">
    <property type="protein sequence ID" value="MDZ7550790.1"/>
    <property type="molecule type" value="Genomic_DNA"/>
</dbReference>
<dbReference type="Proteomes" id="UP000318633">
    <property type="component" value="Unassembled WGS sequence"/>
</dbReference>
<dbReference type="InterPro" id="IPR023188">
    <property type="entry name" value="DPS_DNA-bd_CS"/>
</dbReference>
<dbReference type="Proteomes" id="UP001262343">
    <property type="component" value="Unassembled WGS sequence"/>
</dbReference>
<reference evidence="20" key="9">
    <citation type="submission" date="2018-11" db="EMBL/GenBank/DDBJ databases">
        <authorList>
            <person name="Gutierrez A.J."/>
            <person name="Bravo M."/>
        </authorList>
    </citation>
    <scope>NUCLEOTIDE SEQUENCE</scope>
    <source>
        <strain evidence="20">1057</strain>
    </source>
</reference>
<dbReference type="EMBL" id="MUPN01000469">
    <property type="protein sequence ID" value="OOQ39358.1"/>
    <property type="molecule type" value="Genomic_DNA"/>
</dbReference>
<evidence type="ECO:0000313" key="32">
    <source>
        <dbReference type="Proteomes" id="UP000272192"/>
    </source>
</evidence>
<accession>A0A024C725</accession>
<evidence type="ECO:0000313" key="19">
    <source>
        <dbReference type="EMBL" id="RKV60876.1"/>
    </source>
</evidence>
<dbReference type="Proteomes" id="UP000289022">
    <property type="component" value="Unassembled WGS sequence"/>
</dbReference>
<evidence type="ECO:0000313" key="20">
    <source>
        <dbReference type="EMBL" id="RPF68280.1"/>
    </source>
</evidence>
<dbReference type="Pfam" id="PF00210">
    <property type="entry name" value="Ferritin"/>
    <property type="match status" value="1"/>
</dbReference>
<dbReference type="EMBL" id="MUPB01000196">
    <property type="protein sequence ID" value="OOQ14191.1"/>
    <property type="molecule type" value="Genomic_DNA"/>
</dbReference>
<dbReference type="PROSITE" id="PS00819">
    <property type="entry name" value="DPS_2"/>
    <property type="match status" value="1"/>
</dbReference>
<reference evidence="20 33" key="3">
    <citation type="journal article" date="2017" name="Gut Pathog.">
        <title>Mycobacterium avium subsp. paratuberculosis and associated risk factors for inflammatory bowel disease in Iranian patients.</title>
        <authorList>
            <person name="Zamani S."/>
            <person name="Zali M.R."/>
            <person name="Aghdaei H.A."/>
            <person name="Sechi L.A."/>
            <person name="Niegowska M."/>
            <person name="Caggiu E."/>
            <person name="Keshavarz R."/>
            <person name="Mosavari N."/>
            <person name="Feizabadi M.M."/>
        </authorList>
    </citation>
    <scope>NUCLEOTIDE SEQUENCE [LARGE SCALE GENOMIC DNA]</scope>
    <source>
        <strain evidence="20 33">1057</strain>
    </source>
</reference>
<feature type="coiled-coil region" evidence="4">
    <location>
        <begin position="92"/>
        <end position="119"/>
    </location>
</feature>
<dbReference type="EMBL" id="LIXH01000005">
    <property type="protein sequence ID" value="KOS35074.1"/>
    <property type="molecule type" value="Genomic_DNA"/>
</dbReference>
<keyword evidence="23" id="KW-0560">Oxidoreductase</keyword>
<evidence type="ECO:0000313" key="24">
    <source>
        <dbReference type="EMBL" id="TLR85465.1"/>
    </source>
</evidence>
<dbReference type="PANTHER" id="PTHR42932">
    <property type="entry name" value="GENERAL STRESS PROTEIN 20U"/>
    <property type="match status" value="1"/>
</dbReference>
<dbReference type="PANTHER" id="PTHR42932:SF1">
    <property type="entry name" value="GENERAL STRESS PROTEIN 20U"/>
    <property type="match status" value="1"/>
</dbReference>
<dbReference type="SMR" id="A0A024C725"/>
<dbReference type="EMBL" id="UGJP01000001">
    <property type="protein sequence ID" value="STR19334.1"/>
    <property type="molecule type" value="Genomic_DNA"/>
</dbReference>
<feature type="domain" description="Ferritin/DPS" evidence="5">
    <location>
        <begin position="5"/>
        <end position="143"/>
    </location>
</feature>
<dbReference type="Gene3D" id="1.20.1260.10">
    <property type="match status" value="1"/>
</dbReference>
<sequence length="144" mass="16808">MKTFEILKHLQADAIVLFMKVHNFHWNVKGTDFFNVHKATEEIYEEFADMFDDLAERIAQLGHHPLVTLSEALKLTRVKEETKTSFHSKDIFKEILGDYKHLEKEFKELSNTAEKEGDKVTVTYADDQLAKLQKSIWMLEAHLA</sequence>
<dbReference type="InterPro" id="IPR009078">
    <property type="entry name" value="Ferritin-like_SF"/>
</dbReference>
<evidence type="ECO:0000256" key="4">
    <source>
        <dbReference type="SAM" id="Coils"/>
    </source>
</evidence>
<dbReference type="Proteomes" id="UP000220405">
    <property type="component" value="Unassembled WGS sequence"/>
</dbReference>
<evidence type="ECO:0000313" key="23">
    <source>
        <dbReference type="EMBL" id="STR19334.1"/>
    </source>
</evidence>
<evidence type="ECO:0000313" key="9">
    <source>
        <dbReference type="EMBL" id="OOP96169.1"/>
    </source>
</evidence>
<evidence type="ECO:0000313" key="10">
    <source>
        <dbReference type="EMBL" id="OOQ14191.1"/>
    </source>
</evidence>
<evidence type="ECO:0000259" key="5">
    <source>
        <dbReference type="Pfam" id="PF00210"/>
    </source>
</evidence>
<dbReference type="Proteomes" id="UP000320851">
    <property type="component" value="Chromosome"/>
</dbReference>
<evidence type="ECO:0000313" key="18">
    <source>
        <dbReference type="EMBL" id="RKV31787.1"/>
    </source>
</evidence>
<evidence type="ECO:0000313" key="7">
    <source>
        <dbReference type="EMBL" id="MDU9789247.1"/>
    </source>
</evidence>
<dbReference type="InterPro" id="IPR008331">
    <property type="entry name" value="Ferritin_DPS_dom"/>
</dbReference>
<evidence type="ECO:0000313" key="38">
    <source>
        <dbReference type="Proteomes" id="UP000318399"/>
    </source>
</evidence>
<dbReference type="Proteomes" id="UP000267086">
    <property type="component" value="Unassembled WGS sequence"/>
</dbReference>
<evidence type="ECO:0000313" key="33">
    <source>
        <dbReference type="Proteomes" id="UP000275263"/>
    </source>
</evidence>
<evidence type="ECO:0000256" key="1">
    <source>
        <dbReference type="ARBA" id="ARBA00004496"/>
    </source>
</evidence>
<name>A0A024C725_HELPX</name>
<evidence type="ECO:0000313" key="8">
    <source>
        <dbReference type="EMBL" id="MDZ7550790.1"/>
    </source>
</evidence>
<dbReference type="Proteomes" id="UP000306692">
    <property type="component" value="Unassembled WGS sequence"/>
</dbReference>
<dbReference type="EMBL" id="RJGP01000010">
    <property type="protein sequence ID" value="RVZ43715.1"/>
    <property type="molecule type" value="Genomic_DNA"/>
</dbReference>
<organism evidence="23 30">
    <name type="scientific">Helicobacter pylori</name>
    <name type="common">Campylobacter pylori</name>
    <dbReference type="NCBI Taxonomy" id="210"/>
    <lineage>
        <taxon>Bacteria</taxon>
        <taxon>Pseudomonadati</taxon>
        <taxon>Campylobacterota</taxon>
        <taxon>Epsilonproteobacteria</taxon>
        <taxon>Campylobacterales</taxon>
        <taxon>Helicobacteraceae</taxon>
        <taxon>Helicobacter</taxon>
    </lineage>
</organism>
<dbReference type="InterPro" id="IPR002177">
    <property type="entry name" value="DPS_DNA-bd"/>
</dbReference>
<dbReference type="EC" id="1.16.3.1" evidence="23"/>
<dbReference type="EMBL" id="MBIS01000046">
    <property type="protein sequence ID" value="PDX17657.1"/>
    <property type="molecule type" value="Genomic_DNA"/>
</dbReference>
<evidence type="ECO:0000313" key="16">
    <source>
        <dbReference type="EMBL" id="QDY61073.1"/>
    </source>
</evidence>
<comment type="similarity">
    <text evidence="2 3">Belongs to the Dps family.</text>
</comment>
<dbReference type="PRINTS" id="PR01346">
    <property type="entry name" value="HELNAPAPROT"/>
</dbReference>
<dbReference type="EC" id="1.16.-.-" evidence="23"/>
<dbReference type="CDD" id="cd01043">
    <property type="entry name" value="DPS"/>
    <property type="match status" value="1"/>
</dbReference>
<dbReference type="EMBL" id="QELB01000013">
    <property type="protein sequence ID" value="RKU98238.1"/>
    <property type="molecule type" value="Genomic_DNA"/>
</dbReference>
<evidence type="ECO:0000313" key="35">
    <source>
        <dbReference type="Proteomes" id="UP000289022"/>
    </source>
</evidence>
<dbReference type="PROSITE" id="PS00818">
    <property type="entry name" value="DPS_1"/>
    <property type="match status" value="1"/>
</dbReference>
<dbReference type="EMBL" id="CP024948">
    <property type="protein sequence ID" value="QDY61073.1"/>
    <property type="molecule type" value="Genomic_DNA"/>
</dbReference>
<dbReference type="EMBL" id="RJHK01000006">
    <property type="protein sequence ID" value="RVZ34896.1"/>
    <property type="molecule type" value="Genomic_DNA"/>
</dbReference>
<evidence type="ECO:0000313" key="30">
    <source>
        <dbReference type="Proteomes" id="UP000254195"/>
    </source>
</evidence>
<dbReference type="PIRSF" id="PIRSF005900">
    <property type="entry name" value="Dps"/>
    <property type="match status" value="1"/>
</dbReference>
<dbReference type="GO" id="GO:0004322">
    <property type="term" value="F:ferroxidase activity"/>
    <property type="evidence" value="ECO:0007669"/>
    <property type="project" value="UniProtKB-EC"/>
</dbReference>
<dbReference type="EMBL" id="MBIN01000038">
    <property type="protein sequence ID" value="PDX08692.1"/>
    <property type="molecule type" value="Genomic_DNA"/>
</dbReference>
<evidence type="ECO:0000313" key="17">
    <source>
        <dbReference type="EMBL" id="RKU98238.1"/>
    </source>
</evidence>
<evidence type="ECO:0000256" key="3">
    <source>
        <dbReference type="RuleBase" id="RU003875"/>
    </source>
</evidence>
<dbReference type="Proteomes" id="UP000275263">
    <property type="component" value="Unassembled WGS sequence"/>
</dbReference>
<reference evidence="8" key="11">
    <citation type="submission" date="2023-10" db="EMBL/GenBank/DDBJ databases">
        <title>First insite into the whole-genome sequence variations in clarithromycin resistant Helicobacter pylori clinical isolates in Russia.</title>
        <authorList>
            <person name="Starkova D.A."/>
            <person name="Svarval A.V."/>
            <person name="Polev D.E."/>
            <person name="Saitova A.T."/>
            <person name="Gladyshev N.S."/>
            <person name="Egorova S.A."/>
        </authorList>
    </citation>
    <scope>NUCLEOTIDE SEQUENCE</scope>
    <source>
        <strain evidence="8">HP290</strain>
        <strain evidence="7">HP96</strain>
    </source>
</reference>
<dbReference type="Proteomes" id="UP000289024">
    <property type="component" value="Unassembled WGS sequence"/>
</dbReference>
<evidence type="ECO:0000313" key="15">
    <source>
        <dbReference type="EMBL" id="PDX39161.1"/>
    </source>
</evidence>
<evidence type="ECO:0000313" key="21">
    <source>
        <dbReference type="EMBL" id="RVZ34896.1"/>
    </source>
</evidence>
<dbReference type="InterPro" id="IPR012347">
    <property type="entry name" value="Ferritin-like"/>
</dbReference>
<dbReference type="EMBL" id="QEHH01000004">
    <property type="protein sequence ID" value="RKV60876.1"/>
    <property type="molecule type" value="Genomic_DNA"/>
</dbReference>
<evidence type="ECO:0000313" key="29">
    <source>
        <dbReference type="Proteomes" id="UP000220501"/>
    </source>
</evidence>
<reference evidence="23 30" key="6">
    <citation type="submission" date="2018-06" db="EMBL/GenBank/DDBJ databases">
        <authorList>
            <consortium name="Pathogen Informatics"/>
            <person name="Doyle S."/>
        </authorList>
    </citation>
    <scope>NUCLEOTIDE SEQUENCE [LARGE SCALE GENOMIC DNA]</scope>
    <source>
        <strain evidence="23 30">NCTC13094</strain>
    </source>
</reference>
<evidence type="ECO:0000313" key="41">
    <source>
        <dbReference type="Proteomes" id="UP000320851"/>
    </source>
</evidence>
<dbReference type="Proteomes" id="UP000254195">
    <property type="component" value="Unassembled WGS sequence"/>
</dbReference>
<dbReference type="eggNOG" id="COG0783">
    <property type="taxonomic scope" value="Bacteria"/>
</dbReference>
<dbReference type="Proteomes" id="UP001294612">
    <property type="component" value="Unassembled WGS sequence"/>
</dbReference>
<dbReference type="GO" id="GO:0005737">
    <property type="term" value="C:cytoplasm"/>
    <property type="evidence" value="ECO:0007669"/>
    <property type="project" value="UniProtKB-SubCell"/>
</dbReference>
<dbReference type="Proteomes" id="UP000220469">
    <property type="component" value="Unassembled WGS sequence"/>
</dbReference>
<dbReference type="EMBL" id="RPFT01000006">
    <property type="protein sequence ID" value="RPF68280.1"/>
    <property type="molecule type" value="Genomic_DNA"/>
</dbReference>
<reference evidence="26 27" key="4">
    <citation type="journal article" date="2017" name="Gut Pathog.">
        <title>Phylogenomics of Colombian Helicobacter pylori isolates.</title>
        <authorList>
            <person name="Gutierrez-Escobar A.J."/>
            <person name="Trujillo E."/>
            <person name="Acevedo O."/>
            <person name="Bravo M.M."/>
        </authorList>
    </citation>
    <scope>NUCLEOTIDE SEQUENCE [LARGE SCALE GENOMIC DNA]</scope>
    <source>
        <strain evidence="15 27">2021</strain>
        <strain evidence="14 26">22346</strain>
        <strain evidence="13 29">22366</strain>
        <strain evidence="12 28">3076</strain>
    </source>
</reference>
<dbReference type="Proteomes" id="UP000318399">
    <property type="component" value="Unassembled WGS sequence"/>
</dbReference>
<evidence type="ECO:0000313" key="28">
    <source>
        <dbReference type="Proteomes" id="UP000220469"/>
    </source>
</evidence>
<evidence type="ECO:0000256" key="2">
    <source>
        <dbReference type="ARBA" id="ARBA00009497"/>
    </source>
</evidence>
<dbReference type="GO" id="GO:0008199">
    <property type="term" value="F:ferric iron binding"/>
    <property type="evidence" value="ECO:0007669"/>
    <property type="project" value="InterPro"/>
</dbReference>
<evidence type="ECO:0000313" key="37">
    <source>
        <dbReference type="Proteomes" id="UP000306692"/>
    </source>
</evidence>
<comment type="subcellular location">
    <subcellularLocation>
        <location evidence="1">Cytoplasm</location>
    </subcellularLocation>
</comment>
<dbReference type="EMBL" id="MBJH01000006">
    <property type="protein sequence ID" value="PDX39161.1"/>
    <property type="molecule type" value="Genomic_DNA"/>
</dbReference>
<dbReference type="EMBL" id="MBGM01000002">
    <property type="protein sequence ID" value="PDW29915.1"/>
    <property type="molecule type" value="Genomic_DNA"/>
</dbReference>
<evidence type="ECO:0000313" key="13">
    <source>
        <dbReference type="EMBL" id="PDX08692.1"/>
    </source>
</evidence>
<evidence type="ECO:0000313" key="6">
    <source>
        <dbReference type="EMBL" id="KOS35074.1"/>
    </source>
</evidence>
<reference evidence="22 35" key="7">
    <citation type="submission" date="2018-11" db="EMBL/GenBank/DDBJ databases">
        <title>Genetic determinants and prediction of antibiotic resistance phenotypes in Helicobacter pylori.</title>
        <authorList>
            <person name="Wagner K."/>
        </authorList>
    </citation>
    <scope>NUCLEOTIDE SEQUENCE [LARGE SCALE GENOMIC DNA]</scope>
    <source>
        <strain evidence="22 35">ZH70</strain>
        <strain evidence="21 36">ZH97</strain>
    </source>
</reference>
<dbReference type="Proteomes" id="UP000037777">
    <property type="component" value="Unassembled WGS sequence"/>
</dbReference>
<dbReference type="Proteomes" id="UP000220275">
    <property type="component" value="Unassembled WGS sequence"/>
</dbReference>
<evidence type="ECO:0000313" key="11">
    <source>
        <dbReference type="EMBL" id="OOQ39358.1"/>
    </source>
</evidence>
<evidence type="ECO:0000313" key="31">
    <source>
        <dbReference type="Proteomes" id="UP000267086"/>
    </source>
</evidence>
<reference evidence="24 37" key="8">
    <citation type="submission" date="2018-11" db="EMBL/GenBank/DDBJ databases">
        <title>The project aimed at sequencing of H. pylori N6 laboratory stock and two of its isogenic mutants deficient in activity of a serine protease HtrA in order to find the possible suppressor mutations.</title>
        <authorList>
            <person name="Strapagiel D."/>
            <person name="Lach J."/>
            <person name="Zarzecka U."/>
            <person name="Backert S."/>
            <person name="Pawlik A."/>
        </authorList>
    </citation>
    <scope>NUCLEOTIDE SEQUENCE [LARGE SCALE GENOMIC DNA]</scope>
    <source>
        <strain evidence="24 37">N6</strain>
    </source>
</reference>
<dbReference type="RefSeq" id="WP_000846455.1">
    <property type="nucleotide sequence ID" value="NZ_AP017633.1"/>
</dbReference>
<evidence type="ECO:0000313" key="12">
    <source>
        <dbReference type="EMBL" id="PDW29915.1"/>
    </source>
</evidence>
<evidence type="ECO:0000313" key="25">
    <source>
        <dbReference type="Proteomes" id="UP000037777"/>
    </source>
</evidence>
<dbReference type="AlphaFoldDB" id="A0A024C725"/>
<reference evidence="16 41" key="10">
    <citation type="journal article" date="2019" name="Sci. Rep.">
        <title>Evolutionary mechanism leading to the multi-cagA genotype in Helicobacter pylori.</title>
        <authorList>
            <person name="Su H."/>
            <person name="Tissera K."/>
            <person name="Jang S."/>
            <person name="Choi Y.H."/>
            <person name="Kim A."/>
            <person name="Cho Y.J."/>
            <person name="Li M."/>
            <person name="Gunawardhana N."/>
            <person name="Merrell D.S."/>
            <person name="Ge L."/>
            <person name="Cha J.H."/>
        </authorList>
    </citation>
    <scope>NUCLEOTIDE SEQUENCE [LARGE SCALE GENOMIC DNA]</scope>
    <source>
        <strain evidence="16 41">B140</strain>
    </source>
</reference>